<protein>
    <submittedName>
        <fullName evidence="1">Uncharacterized protein</fullName>
    </submittedName>
</protein>
<dbReference type="EMBL" id="MU006710">
    <property type="protein sequence ID" value="KAF2629195.1"/>
    <property type="molecule type" value="Genomic_DNA"/>
</dbReference>
<sequence>MRNHNHVYQALTFLPRWIYLMNIFRHSSAPAALFKAATMMNETPTTFQSYDSSTMTKHRSGILTRAHAALSSLSKPVDNWGVSDVPILSSQITPRRSRSRQYSDSNKSVTMSPLKPTRSRAPGNRSRVLSMRPLSIASVSTFGAWMLDQICADDEADSDHNEYDTETETQSISKLSVPASYSEAQHETPVQHKYVYPDYPSVNLNGSLFRDLGTGTHPLRMHPPSSSPSLRDQATAMRKQDAPRLSQTSSCLYVPTTPLLDDGASKASQDTISTRRSRPTLTELDINVANNNVQTNDEKPINERQEINDDMQKILVSAPEDVSVPCDVGYVEAMRLWYEEKENAALEDQARGRRNARKIGIGGCAMSSASACQRL</sequence>
<evidence type="ECO:0000313" key="1">
    <source>
        <dbReference type="EMBL" id="KAF2629195.1"/>
    </source>
</evidence>
<name>A0ACB6S4L0_9PLEO</name>
<reference evidence="1" key="1">
    <citation type="journal article" date="2020" name="Stud. Mycol.">
        <title>101 Dothideomycetes genomes: a test case for predicting lifestyles and emergence of pathogens.</title>
        <authorList>
            <person name="Haridas S."/>
            <person name="Albert R."/>
            <person name="Binder M."/>
            <person name="Bloem J."/>
            <person name="Labutti K."/>
            <person name="Salamov A."/>
            <person name="Andreopoulos B."/>
            <person name="Baker S."/>
            <person name="Barry K."/>
            <person name="Bills G."/>
            <person name="Bluhm B."/>
            <person name="Cannon C."/>
            <person name="Castanera R."/>
            <person name="Culley D."/>
            <person name="Daum C."/>
            <person name="Ezra D."/>
            <person name="Gonzalez J."/>
            <person name="Henrissat B."/>
            <person name="Kuo A."/>
            <person name="Liang C."/>
            <person name="Lipzen A."/>
            <person name="Lutzoni F."/>
            <person name="Magnuson J."/>
            <person name="Mondo S."/>
            <person name="Nolan M."/>
            <person name="Ohm R."/>
            <person name="Pangilinan J."/>
            <person name="Park H.-J."/>
            <person name="Ramirez L."/>
            <person name="Alfaro M."/>
            <person name="Sun H."/>
            <person name="Tritt A."/>
            <person name="Yoshinaga Y."/>
            <person name="Zwiers L.-H."/>
            <person name="Turgeon B."/>
            <person name="Goodwin S."/>
            <person name="Spatafora J."/>
            <person name="Crous P."/>
            <person name="Grigoriev I."/>
        </authorList>
    </citation>
    <scope>NUCLEOTIDE SEQUENCE</scope>
    <source>
        <strain evidence="1">CBS 525.71</strain>
    </source>
</reference>
<proteinExistence type="predicted"/>
<comment type="caution">
    <text evidence="1">The sequence shown here is derived from an EMBL/GenBank/DDBJ whole genome shotgun (WGS) entry which is preliminary data.</text>
</comment>
<accession>A0ACB6S4L0</accession>
<keyword evidence="2" id="KW-1185">Reference proteome</keyword>
<organism evidence="1 2">
    <name type="scientific">Macroventuria anomochaeta</name>
    <dbReference type="NCBI Taxonomy" id="301207"/>
    <lineage>
        <taxon>Eukaryota</taxon>
        <taxon>Fungi</taxon>
        <taxon>Dikarya</taxon>
        <taxon>Ascomycota</taxon>
        <taxon>Pezizomycotina</taxon>
        <taxon>Dothideomycetes</taxon>
        <taxon>Pleosporomycetidae</taxon>
        <taxon>Pleosporales</taxon>
        <taxon>Pleosporineae</taxon>
        <taxon>Didymellaceae</taxon>
        <taxon>Macroventuria</taxon>
    </lineage>
</organism>
<evidence type="ECO:0000313" key="2">
    <source>
        <dbReference type="Proteomes" id="UP000799754"/>
    </source>
</evidence>
<gene>
    <name evidence="1" type="ORF">BU25DRAFT_420087</name>
</gene>
<dbReference type="Proteomes" id="UP000799754">
    <property type="component" value="Unassembled WGS sequence"/>
</dbReference>